<dbReference type="SMART" id="SM00256">
    <property type="entry name" value="FBOX"/>
    <property type="match status" value="1"/>
</dbReference>
<reference evidence="2 3" key="1">
    <citation type="journal article" date="2013" name="Genome Biol.">
        <title>The genome sequence of the most widely cultivated cacao type and its use to identify candidate genes regulating pod color.</title>
        <authorList>
            <person name="Motamayor J.C."/>
            <person name="Mockaitis K."/>
            <person name="Schmutz J."/>
            <person name="Haiminen N."/>
            <person name="Iii D.L."/>
            <person name="Cornejo O."/>
            <person name="Findley S.D."/>
            <person name="Zheng P."/>
            <person name="Utro F."/>
            <person name="Royaert S."/>
            <person name="Saski C."/>
            <person name="Jenkins J."/>
            <person name="Podicheti R."/>
            <person name="Zhao M."/>
            <person name="Scheffler B.E."/>
            <person name="Stack J.C."/>
            <person name="Feltus F.A."/>
            <person name="Mustiga G.M."/>
            <person name="Amores F."/>
            <person name="Phillips W."/>
            <person name="Marelli J.P."/>
            <person name="May G.D."/>
            <person name="Shapiro H."/>
            <person name="Ma J."/>
            <person name="Bustamante C.D."/>
            <person name="Schnell R.J."/>
            <person name="Main D."/>
            <person name="Gilbert D."/>
            <person name="Parida L."/>
            <person name="Kuhn D.N."/>
        </authorList>
    </citation>
    <scope>NUCLEOTIDE SEQUENCE [LARGE SCALE GENOMIC DNA]</scope>
    <source>
        <strain evidence="3">cv. Matina 1-6</strain>
    </source>
</reference>
<dbReference type="PANTHER" id="PTHR32278">
    <property type="entry name" value="F-BOX DOMAIN-CONTAINING PROTEIN"/>
    <property type="match status" value="1"/>
</dbReference>
<protein>
    <submittedName>
        <fullName evidence="2">Phloem protein 2-B15, putative</fullName>
    </submittedName>
</protein>
<name>A0A061FAP6_THECC</name>
<proteinExistence type="predicted"/>
<evidence type="ECO:0000313" key="2">
    <source>
        <dbReference type="EMBL" id="EOY11559.1"/>
    </source>
</evidence>
<dbReference type="SUPFAM" id="SSF81383">
    <property type="entry name" value="F-box domain"/>
    <property type="match status" value="1"/>
</dbReference>
<dbReference type="EMBL" id="CM001883">
    <property type="protein sequence ID" value="EOY11559.1"/>
    <property type="molecule type" value="Genomic_DNA"/>
</dbReference>
<dbReference type="Pfam" id="PF00646">
    <property type="entry name" value="F-box"/>
    <property type="match status" value="1"/>
</dbReference>
<dbReference type="CDD" id="cd22162">
    <property type="entry name" value="F-box_AtSKIP3-like"/>
    <property type="match status" value="1"/>
</dbReference>
<dbReference type="Gramene" id="EOY11559">
    <property type="protein sequence ID" value="EOY11559"/>
    <property type="gene ID" value="TCM_026697"/>
</dbReference>
<gene>
    <name evidence="2" type="ORF">TCM_026697</name>
</gene>
<sequence>MLPEDCLSAILSFTTPEDAFRSSLVSSTFRSAVDSDVVWESFLPPDYPEIVLSSVSPLKFSSKKELFQCLCDPVLIDGGNKVNFLVFACIESASEIVVSISTCTSKNMGNPTMSDISRAIFKLEKSSGKKSYMLSAKELSITWSSNPLYWGWISMSESRFSRVAVLRTTDWLEIRGNIRTQILTPNTTYGAYLILKISDRAYGLDSMPSEITVEVGNQVSFGSVFLQHQERKKQREMWKLVEGNHQGVLSERGDGWMEIELGQFFSGENDEEVKMSLLEVKGCHLKGGLVIEGIEVRPKEHQ</sequence>
<dbReference type="InterPro" id="IPR036047">
    <property type="entry name" value="F-box-like_dom_sf"/>
</dbReference>
<evidence type="ECO:0000313" key="3">
    <source>
        <dbReference type="Proteomes" id="UP000026915"/>
    </source>
</evidence>
<dbReference type="AlphaFoldDB" id="A0A061FAP6"/>
<evidence type="ECO:0000259" key="1">
    <source>
        <dbReference type="PROSITE" id="PS50181"/>
    </source>
</evidence>
<dbReference type="Pfam" id="PF14299">
    <property type="entry name" value="PP2"/>
    <property type="match status" value="1"/>
</dbReference>
<keyword evidence="3" id="KW-1185">Reference proteome</keyword>
<feature type="domain" description="F-box" evidence="1">
    <location>
        <begin position="1"/>
        <end position="42"/>
    </location>
</feature>
<dbReference type="eggNOG" id="ENOG502QRA4">
    <property type="taxonomic scope" value="Eukaryota"/>
</dbReference>
<dbReference type="HOGENOM" id="CLU_050973_0_0_1"/>
<accession>A0A061FAP6</accession>
<dbReference type="InterPro" id="IPR001810">
    <property type="entry name" value="F-box_dom"/>
</dbReference>
<dbReference type="Proteomes" id="UP000026915">
    <property type="component" value="Chromosome 5"/>
</dbReference>
<dbReference type="STRING" id="3641.A0A061FAP6"/>
<dbReference type="InParanoid" id="A0A061FAP6"/>
<dbReference type="PANTHER" id="PTHR32278:SF15">
    <property type="entry name" value="F-BOX PROTEIN PP2-B13-RELATED"/>
    <property type="match status" value="1"/>
</dbReference>
<dbReference type="PROSITE" id="PS50181">
    <property type="entry name" value="FBOX"/>
    <property type="match status" value="1"/>
</dbReference>
<dbReference type="OMA" id="WSNDPLY"/>
<organism evidence="2 3">
    <name type="scientific">Theobroma cacao</name>
    <name type="common">Cacao</name>
    <name type="synonym">Cocoa</name>
    <dbReference type="NCBI Taxonomy" id="3641"/>
    <lineage>
        <taxon>Eukaryota</taxon>
        <taxon>Viridiplantae</taxon>
        <taxon>Streptophyta</taxon>
        <taxon>Embryophyta</taxon>
        <taxon>Tracheophyta</taxon>
        <taxon>Spermatophyta</taxon>
        <taxon>Magnoliopsida</taxon>
        <taxon>eudicotyledons</taxon>
        <taxon>Gunneridae</taxon>
        <taxon>Pentapetalae</taxon>
        <taxon>rosids</taxon>
        <taxon>malvids</taxon>
        <taxon>Malvales</taxon>
        <taxon>Malvaceae</taxon>
        <taxon>Byttnerioideae</taxon>
        <taxon>Theobroma</taxon>
    </lineage>
</organism>
<dbReference type="InterPro" id="IPR025886">
    <property type="entry name" value="PP2-like"/>
</dbReference>